<dbReference type="GO" id="GO:0019853">
    <property type="term" value="P:L-ascorbic acid biosynthetic process"/>
    <property type="evidence" value="ECO:0007669"/>
    <property type="project" value="TreeGrafter"/>
</dbReference>
<evidence type="ECO:0000256" key="2">
    <source>
        <dbReference type="PIRSR" id="PIRSR605511-1"/>
    </source>
</evidence>
<dbReference type="InterPro" id="IPR013658">
    <property type="entry name" value="SGL"/>
</dbReference>
<comment type="similarity">
    <text evidence="1">Belongs to the SMP-30/CGR1 family.</text>
</comment>
<evidence type="ECO:0000256" key="3">
    <source>
        <dbReference type="PIRSR" id="PIRSR605511-2"/>
    </source>
</evidence>
<keyword evidence="3" id="KW-0862">Zinc</keyword>
<evidence type="ECO:0000313" key="6">
    <source>
        <dbReference type="Proteomes" id="UP000268084"/>
    </source>
</evidence>
<keyword evidence="3" id="KW-0479">Metal-binding</keyword>
<dbReference type="GO" id="GO:0005509">
    <property type="term" value="F:calcium ion binding"/>
    <property type="evidence" value="ECO:0007669"/>
    <property type="project" value="TreeGrafter"/>
</dbReference>
<name>A0A3G8ZNC9_9ACTN</name>
<proteinExistence type="inferred from homology"/>
<feature type="domain" description="SMP-30/Gluconolactonase/LRE-like region" evidence="4">
    <location>
        <begin position="15"/>
        <end position="257"/>
    </location>
</feature>
<dbReference type="Proteomes" id="UP000268084">
    <property type="component" value="Chromosome"/>
</dbReference>
<protein>
    <submittedName>
        <fullName evidence="5">SMP-30/gluconolactonase/LRE family protein</fullName>
    </submittedName>
</protein>
<reference evidence="5 6" key="2">
    <citation type="submission" date="2018-12" db="EMBL/GenBank/DDBJ databases">
        <title>Nakamurella antarcticus sp. nov., isolated from Antarctica South Shetland Islands soil.</title>
        <authorList>
            <person name="Peng F."/>
        </authorList>
    </citation>
    <scope>NUCLEOTIDE SEQUENCE [LARGE SCALE GENOMIC DNA]</scope>
    <source>
        <strain evidence="5 6">S14-144</strain>
    </source>
</reference>
<comment type="cofactor">
    <cofactor evidence="3">
        <name>Zn(2+)</name>
        <dbReference type="ChEBI" id="CHEBI:29105"/>
    </cofactor>
    <text evidence="3">Binds 1 divalent metal cation per subunit.</text>
</comment>
<feature type="binding site" evidence="3">
    <location>
        <position position="17"/>
    </location>
    <ligand>
        <name>a divalent metal cation</name>
        <dbReference type="ChEBI" id="CHEBI:60240"/>
    </ligand>
</feature>
<dbReference type="OrthoDB" id="2633250at2"/>
<dbReference type="PRINTS" id="PR01790">
    <property type="entry name" value="SMP30FAMILY"/>
</dbReference>
<dbReference type="KEGG" id="nak:EH165_12540"/>
<dbReference type="Pfam" id="PF08450">
    <property type="entry name" value="SGL"/>
    <property type="match status" value="1"/>
</dbReference>
<reference evidence="5 6" key="1">
    <citation type="submission" date="2018-11" db="EMBL/GenBank/DDBJ databases">
        <authorList>
            <person name="Da X."/>
        </authorList>
    </citation>
    <scope>NUCLEOTIDE SEQUENCE [LARGE SCALE GENOMIC DNA]</scope>
    <source>
        <strain evidence="5 6">S14-144</strain>
    </source>
</reference>
<feature type="binding site" evidence="3">
    <location>
        <position position="102"/>
    </location>
    <ligand>
        <name>substrate</name>
    </ligand>
</feature>
<dbReference type="PANTHER" id="PTHR10907">
    <property type="entry name" value="REGUCALCIN"/>
    <property type="match status" value="1"/>
</dbReference>
<dbReference type="InterPro" id="IPR011042">
    <property type="entry name" value="6-blade_b-propeller_TolB-like"/>
</dbReference>
<accession>A0A3G8ZNC9</accession>
<feature type="binding site" evidence="3">
    <location>
        <position position="120"/>
    </location>
    <ligand>
        <name>substrate</name>
    </ligand>
</feature>
<dbReference type="GO" id="GO:0004341">
    <property type="term" value="F:gluconolactonase activity"/>
    <property type="evidence" value="ECO:0007669"/>
    <property type="project" value="TreeGrafter"/>
</dbReference>
<dbReference type="EMBL" id="CP034170">
    <property type="protein sequence ID" value="AZI58842.1"/>
    <property type="molecule type" value="Genomic_DNA"/>
</dbReference>
<dbReference type="SUPFAM" id="SSF63829">
    <property type="entry name" value="Calcium-dependent phosphotriesterase"/>
    <property type="match status" value="1"/>
</dbReference>
<dbReference type="InterPro" id="IPR005511">
    <property type="entry name" value="SMP-30"/>
</dbReference>
<evidence type="ECO:0000256" key="1">
    <source>
        <dbReference type="ARBA" id="ARBA00008853"/>
    </source>
</evidence>
<feature type="active site" description="Proton donor/acceptor" evidence="2">
    <location>
        <position position="198"/>
    </location>
</feature>
<evidence type="ECO:0000259" key="4">
    <source>
        <dbReference type="Pfam" id="PF08450"/>
    </source>
</evidence>
<dbReference type="AlphaFoldDB" id="A0A3G8ZNC9"/>
<dbReference type="RefSeq" id="WP_124799746.1">
    <property type="nucleotide sequence ID" value="NZ_CP034170.1"/>
</dbReference>
<feature type="binding site" evidence="3">
    <location>
        <position position="198"/>
    </location>
    <ligand>
        <name>a divalent metal cation</name>
        <dbReference type="ChEBI" id="CHEBI:60240"/>
    </ligand>
</feature>
<dbReference type="Gene3D" id="2.120.10.30">
    <property type="entry name" value="TolB, C-terminal domain"/>
    <property type="match status" value="1"/>
</dbReference>
<gene>
    <name evidence="5" type="ORF">EH165_12540</name>
</gene>
<keyword evidence="6" id="KW-1185">Reference proteome</keyword>
<evidence type="ECO:0000313" key="5">
    <source>
        <dbReference type="EMBL" id="AZI58842.1"/>
    </source>
</evidence>
<sequence>MTNDLRCVIAGIDLLGESPVWSVADQTLYWVDIVGRVARSLSPSTGRRSDWSMPSTIGALALRRSGGALVALRSGFTILDFETGDLAAIHDPEAELPENLFNDGACDRAGRFWAGTVHQDETDPLGSLYRLGTDLHCTRMLSGLILANGIGWSPDNSTMYFIDSGQRRVFAFEYDLERGEMGEQRVFAEIAERDGFPDGLTVDSEGNVWVALWDGWAIRKYSPNGVLAKEISVPVPRPTSCAFGGPDLTTLYITSARDGLTPQELTQAPLSGSLFSLQTSVRGIPEPTFGG</sequence>
<feature type="binding site" evidence="3">
    <location>
        <position position="148"/>
    </location>
    <ligand>
        <name>a divalent metal cation</name>
        <dbReference type="ChEBI" id="CHEBI:60240"/>
    </ligand>
</feature>
<organism evidence="5 6">
    <name type="scientific">Nakamurella antarctica</name>
    <dbReference type="NCBI Taxonomy" id="1902245"/>
    <lineage>
        <taxon>Bacteria</taxon>
        <taxon>Bacillati</taxon>
        <taxon>Actinomycetota</taxon>
        <taxon>Actinomycetes</taxon>
        <taxon>Nakamurellales</taxon>
        <taxon>Nakamurellaceae</taxon>
        <taxon>Nakamurella</taxon>
    </lineage>
</organism>
<dbReference type="PANTHER" id="PTHR10907:SF47">
    <property type="entry name" value="REGUCALCIN"/>
    <property type="match status" value="1"/>
</dbReference>